<organism evidence="1 2">
    <name type="scientific">Crocosphaera chwakensis CCY0110</name>
    <dbReference type="NCBI Taxonomy" id="391612"/>
    <lineage>
        <taxon>Bacteria</taxon>
        <taxon>Bacillati</taxon>
        <taxon>Cyanobacteriota</taxon>
        <taxon>Cyanophyceae</taxon>
        <taxon>Oscillatoriophycideae</taxon>
        <taxon>Chroococcales</taxon>
        <taxon>Aphanothecaceae</taxon>
        <taxon>Crocosphaera</taxon>
        <taxon>Crocosphaera chwakensis</taxon>
    </lineage>
</organism>
<sequence length="31" mass="3736">MSNVVSPYCFNPLIIYQKKLIFLTILRELYD</sequence>
<evidence type="ECO:0000313" key="2">
    <source>
        <dbReference type="Proteomes" id="UP000003781"/>
    </source>
</evidence>
<protein>
    <submittedName>
        <fullName evidence="1">Uncharacterized protein</fullName>
    </submittedName>
</protein>
<evidence type="ECO:0000313" key="1">
    <source>
        <dbReference type="EMBL" id="EAZ93285.1"/>
    </source>
</evidence>
<reference evidence="1 2" key="1">
    <citation type="submission" date="2007-03" db="EMBL/GenBank/DDBJ databases">
        <authorList>
            <person name="Stal L."/>
            <person name="Ferriera S."/>
            <person name="Johnson J."/>
            <person name="Kravitz S."/>
            <person name="Beeson K."/>
            <person name="Sutton G."/>
            <person name="Rogers Y.-H."/>
            <person name="Friedman R."/>
            <person name="Frazier M."/>
            <person name="Venter J.C."/>
        </authorList>
    </citation>
    <scope>NUCLEOTIDE SEQUENCE [LARGE SCALE GENOMIC DNA]</scope>
    <source>
        <strain evidence="1 2">CCY0110</strain>
    </source>
</reference>
<dbReference type="EMBL" id="AAXW01000002">
    <property type="protein sequence ID" value="EAZ93285.1"/>
    <property type="molecule type" value="Genomic_DNA"/>
</dbReference>
<dbReference type="Proteomes" id="UP000003781">
    <property type="component" value="Unassembled WGS sequence"/>
</dbReference>
<gene>
    <name evidence="1" type="ORF">CY0110_15857</name>
</gene>
<keyword evidence="2" id="KW-1185">Reference proteome</keyword>
<name>A3IHK3_9CHRO</name>
<comment type="caution">
    <text evidence="1">The sequence shown here is derived from an EMBL/GenBank/DDBJ whole genome shotgun (WGS) entry which is preliminary data.</text>
</comment>
<proteinExistence type="predicted"/>
<accession>A3IHK3</accession>
<dbReference type="AlphaFoldDB" id="A3IHK3"/>